<dbReference type="GO" id="GO:0008270">
    <property type="term" value="F:zinc ion binding"/>
    <property type="evidence" value="ECO:0007669"/>
    <property type="project" value="InterPro"/>
</dbReference>
<feature type="transmembrane region" description="Helical" evidence="7">
    <location>
        <begin position="369"/>
        <end position="389"/>
    </location>
</feature>
<evidence type="ECO:0000313" key="9">
    <source>
        <dbReference type="EMBL" id="PRP96250.1"/>
    </source>
</evidence>
<proteinExistence type="inferred from homology"/>
<dbReference type="GO" id="GO:0004089">
    <property type="term" value="F:carbonate dehydratase activity"/>
    <property type="evidence" value="ECO:0007669"/>
    <property type="project" value="InterPro"/>
</dbReference>
<dbReference type="Gene3D" id="3.40.1050.10">
    <property type="entry name" value="Carbonic anhydrase"/>
    <property type="match status" value="1"/>
</dbReference>
<feature type="transmembrane region" description="Helical" evidence="7">
    <location>
        <begin position="268"/>
        <end position="286"/>
    </location>
</feature>
<accession>A0A2S9XU40</accession>
<comment type="caution">
    <text evidence="9">The sequence shown here is derived from an EMBL/GenBank/DDBJ whole genome shotgun (WGS) entry which is preliminary data.</text>
</comment>
<dbReference type="SMART" id="SM00947">
    <property type="entry name" value="Pro_CA"/>
    <property type="match status" value="1"/>
</dbReference>
<feature type="binding site" evidence="6">
    <location>
        <position position="645"/>
    </location>
    <ligand>
        <name>Zn(2+)</name>
        <dbReference type="ChEBI" id="CHEBI:29105"/>
    </ligand>
</feature>
<feature type="transmembrane region" description="Helical" evidence="7">
    <location>
        <begin position="99"/>
        <end position="117"/>
    </location>
</feature>
<feature type="transmembrane region" description="Helical" evidence="7">
    <location>
        <begin position="346"/>
        <end position="364"/>
    </location>
</feature>
<feature type="binding site" evidence="6">
    <location>
        <position position="642"/>
    </location>
    <ligand>
        <name>Zn(2+)</name>
        <dbReference type="ChEBI" id="CHEBI:29105"/>
    </ligand>
</feature>
<feature type="transmembrane region" description="Helical" evidence="7">
    <location>
        <begin position="129"/>
        <end position="147"/>
    </location>
</feature>
<dbReference type="AlphaFoldDB" id="A0A2S9XU40"/>
<dbReference type="PANTHER" id="PTHR11814">
    <property type="entry name" value="SULFATE TRANSPORTER"/>
    <property type="match status" value="1"/>
</dbReference>
<evidence type="ECO:0000313" key="10">
    <source>
        <dbReference type="Proteomes" id="UP000238823"/>
    </source>
</evidence>
<evidence type="ECO:0000256" key="2">
    <source>
        <dbReference type="ARBA" id="ARBA00006217"/>
    </source>
</evidence>
<dbReference type="CDD" id="cd03378">
    <property type="entry name" value="beta_CA_cladeC"/>
    <property type="match status" value="1"/>
</dbReference>
<dbReference type="RefSeq" id="WP_106093853.1">
    <property type="nucleotide sequence ID" value="NZ_PVNL01000135.1"/>
</dbReference>
<comment type="similarity">
    <text evidence="2">Belongs to the beta-class carbonic anhydrase family.</text>
</comment>
<keyword evidence="3 7" id="KW-0812">Transmembrane</keyword>
<dbReference type="GO" id="GO:0055085">
    <property type="term" value="P:transmembrane transport"/>
    <property type="evidence" value="ECO:0007669"/>
    <property type="project" value="InterPro"/>
</dbReference>
<dbReference type="Pfam" id="PF00916">
    <property type="entry name" value="Sulfate_transp"/>
    <property type="match status" value="1"/>
</dbReference>
<feature type="binding site" evidence="6">
    <location>
        <position position="591"/>
    </location>
    <ligand>
        <name>Zn(2+)</name>
        <dbReference type="ChEBI" id="CHEBI:29105"/>
    </ligand>
</feature>
<dbReference type="Pfam" id="PF00484">
    <property type="entry name" value="Pro_CA"/>
    <property type="match status" value="1"/>
</dbReference>
<gene>
    <name evidence="9" type="primary">dauA_1</name>
    <name evidence="9" type="ORF">ENSA7_70640</name>
</gene>
<comment type="cofactor">
    <cofactor evidence="6">
        <name>Zn(2+)</name>
        <dbReference type="ChEBI" id="CHEBI:29105"/>
    </cofactor>
    <text evidence="6">Binds 1 zinc ion per subunit.</text>
</comment>
<name>A0A2S9XU40_9BACT</name>
<dbReference type="Proteomes" id="UP000238823">
    <property type="component" value="Unassembled WGS sequence"/>
</dbReference>
<dbReference type="OrthoDB" id="9769739at2"/>
<dbReference type="InterPro" id="IPR011547">
    <property type="entry name" value="SLC26A/SulP_dom"/>
</dbReference>
<evidence type="ECO:0000256" key="6">
    <source>
        <dbReference type="PIRSR" id="PIRSR601765-1"/>
    </source>
</evidence>
<dbReference type="InterPro" id="IPR001902">
    <property type="entry name" value="SLC26A/SulP_fam"/>
</dbReference>
<evidence type="ECO:0000256" key="7">
    <source>
        <dbReference type="SAM" id="Phobius"/>
    </source>
</evidence>
<dbReference type="InterPro" id="IPR036874">
    <property type="entry name" value="Carbonic_anhydrase_sf"/>
</dbReference>
<protein>
    <submittedName>
        <fullName evidence="9">C4-dicarboxylic acid transporter DauA</fullName>
    </submittedName>
</protein>
<evidence type="ECO:0000256" key="3">
    <source>
        <dbReference type="ARBA" id="ARBA00022692"/>
    </source>
</evidence>
<evidence type="ECO:0000256" key="1">
    <source>
        <dbReference type="ARBA" id="ARBA00004141"/>
    </source>
</evidence>
<keyword evidence="5 7" id="KW-0472">Membrane</keyword>
<reference evidence="9 10" key="1">
    <citation type="submission" date="2018-03" db="EMBL/GenBank/DDBJ databases">
        <title>Draft Genome Sequences of the Obligatory Marine Myxobacteria Enhygromyxa salina SWB007.</title>
        <authorList>
            <person name="Poehlein A."/>
            <person name="Moghaddam J.A."/>
            <person name="Harms H."/>
            <person name="Alanjari M."/>
            <person name="Koenig G.M."/>
            <person name="Daniel R."/>
            <person name="Schaeberle T.F."/>
        </authorList>
    </citation>
    <scope>NUCLEOTIDE SEQUENCE [LARGE SCALE GENOMIC DNA]</scope>
    <source>
        <strain evidence="9 10">SWB007</strain>
    </source>
</reference>
<feature type="transmembrane region" description="Helical" evidence="7">
    <location>
        <begin position="27"/>
        <end position="46"/>
    </location>
</feature>
<keyword evidence="4 7" id="KW-1133">Transmembrane helix</keyword>
<keyword evidence="6" id="KW-0862">Zinc</keyword>
<keyword evidence="6" id="KW-0479">Metal-binding</keyword>
<organism evidence="9 10">
    <name type="scientific">Enhygromyxa salina</name>
    <dbReference type="NCBI Taxonomy" id="215803"/>
    <lineage>
        <taxon>Bacteria</taxon>
        <taxon>Pseudomonadati</taxon>
        <taxon>Myxococcota</taxon>
        <taxon>Polyangia</taxon>
        <taxon>Nannocystales</taxon>
        <taxon>Nannocystaceae</taxon>
        <taxon>Enhygromyxa</taxon>
    </lineage>
</organism>
<dbReference type="SUPFAM" id="SSF53056">
    <property type="entry name" value="beta-carbonic anhydrase, cab"/>
    <property type="match status" value="1"/>
</dbReference>
<sequence>MKKQSSPPTPTSESTPAGLGKTLSSDLLSGAVVFLVALPLCLGIALASGAPLISGIISGIVGGIVVGSLSGSHTSVSGPAAGLVAVVLAQIATLGSFEAFLLAVMIAGVLQLGLGLAKTGALASFVPNSVIKGLLAAIGVILILKQIPHVLGHDTDPEGEMAFEQPDHENTFSELLAIAGDLHVGAAVIGVLSLALLLLWTRIEAVKRFPAPLAVVIFGVGMTFAFDALGGPWAVSASHMVRVPEVEGVSGFVGLLTWPDFTQWSNPAIYVAAVTIAVVASLETLLNLEAVDRLDVEQRSSPPNRELLAQGAGNIVAGLVGGLPITSVVIRGSVNVQSGAKTKLSAIIHGVLLVVTVVGLPWALNRIPLACLAAILLLTGYRLASPAIIRKMWAAGRDQFIPFAVTVVAIVFTDLLVGLCIGMGVSLLFILSRQLRRPVRQISEKHLSGEVLHIELAEQVSFLNQTSLERVLEELPRGRHVLLDAQASVYIDPDVLALIRDYRDVVAPARGVKLSMIGFRDAYELEDKILFVDYSTRELQDQVSPDQVLEILRQGNQRFAEGRRLNRDLARQVGATAQGQHPLAVVLSCIDSRTPAELLFDVGLGDVFSVRVAGNVLSPKVLGSMEYGCEVAGSRLIAVVGHTRCGAVTAAVKQAVSPPPADEPPRCQHLHTILEDIEASVGEDVVREFEAASSERQDEMINDVARANVLATVRGVVSSSETIAKLVAEQRIAIVGVLYDVSTGTMEFMVDDAIGLAAHTDEGFQLARAE</sequence>
<feature type="domain" description="SLC26A/SulP transporter" evidence="8">
    <location>
        <begin position="23"/>
        <end position="401"/>
    </location>
</feature>
<comment type="subcellular location">
    <subcellularLocation>
        <location evidence="1">Membrane</location>
        <topology evidence="1">Multi-pass membrane protein</topology>
    </subcellularLocation>
</comment>
<evidence type="ECO:0000259" key="8">
    <source>
        <dbReference type="Pfam" id="PF00916"/>
    </source>
</evidence>
<dbReference type="GO" id="GO:0016020">
    <property type="term" value="C:membrane"/>
    <property type="evidence" value="ECO:0007669"/>
    <property type="project" value="UniProtKB-SubCell"/>
</dbReference>
<dbReference type="InterPro" id="IPR001765">
    <property type="entry name" value="Carbonic_anhydrase"/>
</dbReference>
<feature type="transmembrane region" description="Helical" evidence="7">
    <location>
        <begin position="213"/>
        <end position="235"/>
    </location>
</feature>
<dbReference type="EMBL" id="PVNL01000135">
    <property type="protein sequence ID" value="PRP96250.1"/>
    <property type="molecule type" value="Genomic_DNA"/>
</dbReference>
<evidence type="ECO:0000256" key="4">
    <source>
        <dbReference type="ARBA" id="ARBA00022989"/>
    </source>
</evidence>
<feature type="transmembrane region" description="Helical" evidence="7">
    <location>
        <begin position="52"/>
        <end position="69"/>
    </location>
</feature>
<evidence type="ECO:0000256" key="5">
    <source>
        <dbReference type="ARBA" id="ARBA00023136"/>
    </source>
</evidence>
<feature type="transmembrane region" description="Helical" evidence="7">
    <location>
        <begin position="401"/>
        <end position="431"/>
    </location>
</feature>
<feature type="transmembrane region" description="Helical" evidence="7">
    <location>
        <begin position="182"/>
        <end position="201"/>
    </location>
</feature>
<feature type="transmembrane region" description="Helical" evidence="7">
    <location>
        <begin position="307"/>
        <end position="326"/>
    </location>
</feature>
<feature type="binding site" evidence="6">
    <location>
        <position position="589"/>
    </location>
    <ligand>
        <name>Zn(2+)</name>
        <dbReference type="ChEBI" id="CHEBI:29105"/>
    </ligand>
</feature>